<evidence type="ECO:0000256" key="5">
    <source>
        <dbReference type="ARBA" id="ARBA00022917"/>
    </source>
</evidence>
<feature type="site" description="Important for tRNA non-discrimination" evidence="7">
    <location>
        <position position="78"/>
    </location>
</feature>
<dbReference type="Gene3D" id="3.30.930.10">
    <property type="entry name" value="Bira Bifunctional Protein, Domain 2"/>
    <property type="match status" value="1"/>
</dbReference>
<dbReference type="InterPro" id="IPR004365">
    <property type="entry name" value="NA-bd_OB_tRNA"/>
</dbReference>
<dbReference type="InterPro" id="IPR004115">
    <property type="entry name" value="GAD-like_sf"/>
</dbReference>
<dbReference type="GO" id="GO:0005737">
    <property type="term" value="C:cytoplasm"/>
    <property type="evidence" value="ECO:0007669"/>
    <property type="project" value="UniProtKB-SubCell"/>
</dbReference>
<comment type="function">
    <text evidence="7">Aspartyl-tRNA synthetase with relaxed tRNA specificity since it is able to aspartylate not only its cognate tRNA(Asp) but also tRNA(Asn). Reaction proceeds in two steps: L-aspartate is first activated by ATP to form Asp-AMP and then transferred to the acceptor end of tRNA(Asp/Asn).</text>
</comment>
<gene>
    <name evidence="7 9" type="primary">aspS</name>
    <name evidence="9" type="ORF">V7x_29750</name>
</gene>
<dbReference type="EMBL" id="SJPZ01000001">
    <property type="protein sequence ID" value="TWU67401.1"/>
    <property type="molecule type" value="Genomic_DNA"/>
</dbReference>
<keyword evidence="3 7" id="KW-0547">Nucleotide-binding</keyword>
<dbReference type="InterPro" id="IPR006195">
    <property type="entry name" value="aa-tRNA-synth_II"/>
</dbReference>
<dbReference type="InterPro" id="IPR047090">
    <property type="entry name" value="AspRS_core"/>
</dbReference>
<dbReference type="NCBIfam" id="NF001750">
    <property type="entry name" value="PRK00476.1"/>
    <property type="match status" value="1"/>
</dbReference>
<dbReference type="HAMAP" id="MF_00044">
    <property type="entry name" value="Asp_tRNA_synth_type1"/>
    <property type="match status" value="1"/>
</dbReference>
<feature type="binding site" evidence="7">
    <location>
        <begin position="269"/>
        <end position="271"/>
    </location>
    <ligand>
        <name>ATP</name>
        <dbReference type="ChEBI" id="CHEBI:30616"/>
    </ligand>
</feature>
<dbReference type="PANTHER" id="PTHR22594:SF5">
    <property type="entry name" value="ASPARTATE--TRNA LIGASE, MITOCHONDRIAL"/>
    <property type="match status" value="1"/>
</dbReference>
<keyword evidence="5 7" id="KW-0648">Protein biosynthesis</keyword>
<feature type="site" description="Important for tRNA non-discrimination" evidence="7">
    <location>
        <position position="131"/>
    </location>
</feature>
<feature type="binding site" evidence="7">
    <location>
        <position position="269"/>
    </location>
    <ligand>
        <name>L-aspartate</name>
        <dbReference type="ChEBI" id="CHEBI:29991"/>
    </ligand>
</feature>
<dbReference type="SUPFAM" id="SSF55681">
    <property type="entry name" value="Class II aaRS and biotin synthetases"/>
    <property type="match status" value="1"/>
</dbReference>
<feature type="binding site" evidence="7">
    <location>
        <position position="540"/>
    </location>
    <ligand>
        <name>L-aspartate</name>
        <dbReference type="ChEBI" id="CHEBI:29991"/>
    </ligand>
</feature>
<dbReference type="GO" id="GO:0006422">
    <property type="term" value="P:aspartyl-tRNA aminoacylation"/>
    <property type="evidence" value="ECO:0007669"/>
    <property type="project" value="UniProtKB-UniRule"/>
</dbReference>
<accession>A0A5C6FY15</accession>
<evidence type="ECO:0000313" key="9">
    <source>
        <dbReference type="EMBL" id="TWU67401.1"/>
    </source>
</evidence>
<organism evidence="9 10">
    <name type="scientific">Crateriforma conspicua</name>
    <dbReference type="NCBI Taxonomy" id="2527996"/>
    <lineage>
        <taxon>Bacteria</taxon>
        <taxon>Pseudomonadati</taxon>
        <taxon>Planctomycetota</taxon>
        <taxon>Planctomycetia</taxon>
        <taxon>Planctomycetales</taxon>
        <taxon>Planctomycetaceae</taxon>
        <taxon>Crateriforma</taxon>
    </lineage>
</organism>
<keyword evidence="6 7" id="KW-0030">Aminoacyl-tRNA synthetase</keyword>
<keyword evidence="4 7" id="KW-0067">ATP-binding</keyword>
<keyword evidence="2 7" id="KW-0436">Ligase</keyword>
<evidence type="ECO:0000313" key="10">
    <source>
        <dbReference type="Proteomes" id="UP000316476"/>
    </source>
</evidence>
<feature type="binding site" evidence="7">
    <location>
        <position position="499"/>
    </location>
    <ligand>
        <name>L-aspartate</name>
        <dbReference type="ChEBI" id="CHEBI:29991"/>
    </ligand>
</feature>
<dbReference type="EC" id="6.1.1.23" evidence="7"/>
<dbReference type="InterPro" id="IPR004364">
    <property type="entry name" value="Aa-tRNA-synt_II"/>
</dbReference>
<dbReference type="Proteomes" id="UP000316476">
    <property type="component" value="Unassembled WGS sequence"/>
</dbReference>
<dbReference type="InterPro" id="IPR045864">
    <property type="entry name" value="aa-tRNA-synth_II/BPL/LPL"/>
</dbReference>
<dbReference type="NCBIfam" id="TIGR00459">
    <property type="entry name" value="aspS_bact"/>
    <property type="match status" value="1"/>
</dbReference>
<dbReference type="InterPro" id="IPR012340">
    <property type="entry name" value="NA-bd_OB-fold"/>
</dbReference>
<dbReference type="Gene3D" id="2.40.50.140">
    <property type="entry name" value="Nucleic acid-binding proteins"/>
    <property type="match status" value="1"/>
</dbReference>
<protein>
    <recommendedName>
        <fullName evidence="7">Aspartate--tRNA(Asp/Asn) ligase</fullName>
        <ecNumber evidence="7">6.1.1.23</ecNumber>
    </recommendedName>
    <alternativeName>
        <fullName evidence="7">Aspartyl-tRNA synthetase</fullName>
        <shortName evidence="7">AspRS</shortName>
    </alternativeName>
    <alternativeName>
        <fullName evidence="7">Non-discriminating aspartyl-tRNA synthetase</fullName>
        <shortName evidence="7">ND-AspRS</shortName>
    </alternativeName>
</protein>
<dbReference type="AlphaFoldDB" id="A0A5C6FY15"/>
<evidence type="ECO:0000256" key="2">
    <source>
        <dbReference type="ARBA" id="ARBA00022598"/>
    </source>
</evidence>
<comment type="subcellular location">
    <subcellularLocation>
        <location evidence="7">Cytoplasm</location>
    </subcellularLocation>
</comment>
<dbReference type="CDD" id="cd00777">
    <property type="entry name" value="AspRS_core"/>
    <property type="match status" value="1"/>
</dbReference>
<evidence type="ECO:0000256" key="6">
    <source>
        <dbReference type="ARBA" id="ARBA00023146"/>
    </source>
</evidence>
<comment type="subunit">
    <text evidence="7">Homodimer.</text>
</comment>
<dbReference type="InterPro" id="IPR004524">
    <property type="entry name" value="Asp-tRNA-ligase_1"/>
</dbReference>
<dbReference type="PANTHER" id="PTHR22594">
    <property type="entry name" value="ASPARTYL/LYSYL-TRNA SYNTHETASE"/>
    <property type="match status" value="1"/>
</dbReference>
<dbReference type="GO" id="GO:0003676">
    <property type="term" value="F:nucleic acid binding"/>
    <property type="evidence" value="ECO:0007669"/>
    <property type="project" value="InterPro"/>
</dbReference>
<dbReference type="Pfam" id="PF01336">
    <property type="entry name" value="tRNA_anti-codon"/>
    <property type="match status" value="1"/>
</dbReference>
<feature type="domain" description="Aminoacyl-transfer RNA synthetases class-II family profile" evidence="8">
    <location>
        <begin position="192"/>
        <end position="606"/>
    </location>
</feature>
<dbReference type="InterPro" id="IPR047089">
    <property type="entry name" value="Asp-tRNA-ligase_1_N"/>
</dbReference>
<dbReference type="SUPFAM" id="SSF50249">
    <property type="entry name" value="Nucleic acid-binding proteins"/>
    <property type="match status" value="1"/>
</dbReference>
<comment type="similarity">
    <text evidence="1 7">Belongs to the class-II aminoacyl-tRNA synthetase family. Type 1 subfamily.</text>
</comment>
<feature type="region of interest" description="Aspartate" evidence="7">
    <location>
        <begin position="247"/>
        <end position="250"/>
    </location>
</feature>
<dbReference type="GO" id="GO:0050560">
    <property type="term" value="F:aspartate-tRNA(Asn) ligase activity"/>
    <property type="evidence" value="ECO:0007669"/>
    <property type="project" value="UniProtKB-EC"/>
</dbReference>
<dbReference type="InterPro" id="IPR029351">
    <property type="entry name" value="GAD_dom"/>
</dbReference>
<name>A0A5C6FY15_9PLAN</name>
<feature type="binding site" evidence="7">
    <location>
        <position position="223"/>
    </location>
    <ligand>
        <name>L-aspartate</name>
        <dbReference type="ChEBI" id="CHEBI:29991"/>
    </ligand>
</feature>
<dbReference type="Pfam" id="PF00152">
    <property type="entry name" value="tRNA-synt_2"/>
    <property type="match status" value="1"/>
</dbReference>
<keyword evidence="7" id="KW-0963">Cytoplasm</keyword>
<dbReference type="GO" id="GO:0005524">
    <property type="term" value="F:ATP binding"/>
    <property type="evidence" value="ECO:0007669"/>
    <property type="project" value="UniProtKB-UniRule"/>
</dbReference>
<dbReference type="GO" id="GO:0004815">
    <property type="term" value="F:aspartate-tRNA ligase activity"/>
    <property type="evidence" value="ECO:0007669"/>
    <property type="project" value="UniProtKB-UniRule"/>
</dbReference>
<dbReference type="InterPro" id="IPR002312">
    <property type="entry name" value="Asp/Asn-tRNA-synth_IIb"/>
</dbReference>
<feature type="binding site" evidence="7">
    <location>
        <position position="533"/>
    </location>
    <ligand>
        <name>ATP</name>
        <dbReference type="ChEBI" id="CHEBI:30616"/>
    </ligand>
</feature>
<proteinExistence type="inferred from homology"/>
<evidence type="ECO:0000259" key="8">
    <source>
        <dbReference type="PROSITE" id="PS50862"/>
    </source>
</evidence>
<evidence type="ECO:0000256" key="4">
    <source>
        <dbReference type="ARBA" id="ARBA00022840"/>
    </source>
</evidence>
<evidence type="ECO:0000256" key="1">
    <source>
        <dbReference type="ARBA" id="ARBA00006303"/>
    </source>
</evidence>
<dbReference type="Pfam" id="PF02938">
    <property type="entry name" value="GAD"/>
    <property type="match status" value="1"/>
</dbReference>
<dbReference type="CDD" id="cd04317">
    <property type="entry name" value="EcAspRS_like_N"/>
    <property type="match status" value="1"/>
</dbReference>
<dbReference type="Gene3D" id="3.30.1360.30">
    <property type="entry name" value="GAD-like domain"/>
    <property type="match status" value="1"/>
</dbReference>
<comment type="catalytic activity">
    <reaction evidence="7">
        <text>tRNA(Asx) + L-aspartate + ATP = L-aspartyl-tRNA(Asx) + AMP + diphosphate</text>
        <dbReference type="Rhea" id="RHEA:18349"/>
        <dbReference type="Rhea" id="RHEA-COMP:9710"/>
        <dbReference type="Rhea" id="RHEA-COMP:9711"/>
        <dbReference type="ChEBI" id="CHEBI:29991"/>
        <dbReference type="ChEBI" id="CHEBI:30616"/>
        <dbReference type="ChEBI" id="CHEBI:33019"/>
        <dbReference type="ChEBI" id="CHEBI:78442"/>
        <dbReference type="ChEBI" id="CHEBI:78516"/>
        <dbReference type="ChEBI" id="CHEBI:456215"/>
        <dbReference type="EC" id="6.1.1.23"/>
    </reaction>
</comment>
<evidence type="ECO:0000256" key="3">
    <source>
        <dbReference type="ARBA" id="ARBA00022741"/>
    </source>
</evidence>
<sequence length="639" mass="71888">MPAFAFRKRRADEISPVHAAGLVARIFGFPKISAPPIQPANHEKRFPVLRTHNCGQLRKSDVGTEVTLCGWVESKRDHGGAVFIDLRDRYGITQVVIGPPEADKTLIDQAGHVPAESVILIRGKVSDRLEGKTNEKLPTGEIEVRSEHFEILNAAATPPFTPGQAELPGEDLRLKYRFLDLRRTEMQRAMVLRSRIVKIMRDYFAQHDFIDVETPILGRSTPEGARDYLVPSRVHPGQFYALPQSPQLYKQILMVAGFDRYVQVAKCFRDEDLRADRQPEFTQLDLEMSFVDADDIMSLIDGLVAATAKEVLGKDISLPLPRMTYEEAMRRFGSDAPDLRFGMEIVDVTDVAKKTEFRVFRGTADAGKFVRGINVKDAADKYSRRQIDELTSWVQNDFGAKGLAWFRVEEDGSLWSPIAKNFDAEHLAEIKEKLDGQPNDLLMFLADTWDVTCRGLSGLRKRMAVELELFSPNDLNCSWVTEFPMFERDEESDRYVAMHHPFTAPLADDLPRLKDQPEKCHAQAYDLVINGSEAGGGTIRIHDPGVQQQVFDLLGIDEETAKDRFGFLLDALKYGAPPHGGIALGVDRWVMLFAGLENIREVIAFPKTQKASDLMTEAPGEVDGQQLEELHLRTIKAKN</sequence>
<reference evidence="9 10" key="1">
    <citation type="submission" date="2019-02" db="EMBL/GenBank/DDBJ databases">
        <title>Deep-cultivation of Planctomycetes and their phenomic and genomic characterization uncovers novel biology.</title>
        <authorList>
            <person name="Wiegand S."/>
            <person name="Jogler M."/>
            <person name="Boedeker C."/>
            <person name="Pinto D."/>
            <person name="Vollmers J."/>
            <person name="Rivas-Marin E."/>
            <person name="Kohn T."/>
            <person name="Peeters S.H."/>
            <person name="Heuer A."/>
            <person name="Rast P."/>
            <person name="Oberbeckmann S."/>
            <person name="Bunk B."/>
            <person name="Jeske O."/>
            <person name="Meyerdierks A."/>
            <person name="Storesund J.E."/>
            <person name="Kallscheuer N."/>
            <person name="Luecker S."/>
            <person name="Lage O.M."/>
            <person name="Pohl T."/>
            <person name="Merkel B.J."/>
            <person name="Hornburger P."/>
            <person name="Mueller R.-W."/>
            <person name="Bruemmer F."/>
            <person name="Labrenz M."/>
            <person name="Spormann A.M."/>
            <person name="Op Den Camp H."/>
            <person name="Overmann J."/>
            <person name="Amann R."/>
            <person name="Jetten M.S.M."/>
            <person name="Mascher T."/>
            <person name="Medema M.H."/>
            <person name="Devos D.P."/>
            <person name="Kaster A.-K."/>
            <person name="Ovreas L."/>
            <person name="Rohde M."/>
            <person name="Galperin M.Y."/>
            <person name="Jogler C."/>
        </authorList>
    </citation>
    <scope>NUCLEOTIDE SEQUENCE [LARGE SCALE GENOMIC DNA]</scope>
    <source>
        <strain evidence="9 10">V7</strain>
    </source>
</reference>
<evidence type="ECO:0000256" key="7">
    <source>
        <dbReference type="HAMAP-Rule" id="MF_00044"/>
    </source>
</evidence>
<dbReference type="SUPFAM" id="SSF55261">
    <property type="entry name" value="GAD domain-like"/>
    <property type="match status" value="1"/>
</dbReference>
<dbReference type="PROSITE" id="PS50862">
    <property type="entry name" value="AA_TRNA_LIGASE_II"/>
    <property type="match status" value="1"/>
</dbReference>
<comment type="caution">
    <text evidence="9">The sequence shown here is derived from an EMBL/GenBank/DDBJ whole genome shotgun (WGS) entry which is preliminary data.</text>
</comment>
<feature type="binding site" evidence="7">
    <location>
        <begin position="585"/>
        <end position="588"/>
    </location>
    <ligand>
        <name>ATP</name>
        <dbReference type="ChEBI" id="CHEBI:30616"/>
    </ligand>
</feature>
<feature type="binding site" evidence="7">
    <location>
        <position position="278"/>
    </location>
    <ligand>
        <name>ATP</name>
        <dbReference type="ChEBI" id="CHEBI:30616"/>
    </ligand>
</feature>
<dbReference type="PRINTS" id="PR01042">
    <property type="entry name" value="TRNASYNTHASP"/>
</dbReference>